<feature type="compositionally biased region" description="Polar residues" evidence="1">
    <location>
        <begin position="214"/>
        <end position="227"/>
    </location>
</feature>
<dbReference type="Proteomes" id="UP000434957">
    <property type="component" value="Unassembled WGS sequence"/>
</dbReference>
<dbReference type="AlphaFoldDB" id="A0A6A3MIF7"/>
<protein>
    <submittedName>
        <fullName evidence="3">Uncharacterized protein</fullName>
    </submittedName>
</protein>
<name>A0A6A3MIF7_9STRA</name>
<evidence type="ECO:0000313" key="3">
    <source>
        <dbReference type="EMBL" id="KAE9029658.1"/>
    </source>
</evidence>
<proteinExistence type="predicted"/>
<evidence type="ECO:0000313" key="5">
    <source>
        <dbReference type="Proteomes" id="UP000429607"/>
    </source>
</evidence>
<dbReference type="EMBL" id="QXFV01000706">
    <property type="protein sequence ID" value="KAE9029658.1"/>
    <property type="molecule type" value="Genomic_DNA"/>
</dbReference>
<accession>A0A6A3MIF7</accession>
<keyword evidence="6" id="KW-1185">Reference proteome</keyword>
<dbReference type="EMBL" id="QXFT01000729">
    <property type="protein sequence ID" value="KAE9337008.1"/>
    <property type="molecule type" value="Genomic_DNA"/>
</dbReference>
<dbReference type="Proteomes" id="UP000429607">
    <property type="component" value="Unassembled WGS sequence"/>
</dbReference>
<evidence type="ECO:0000256" key="1">
    <source>
        <dbReference type="SAM" id="MobiDB-lite"/>
    </source>
</evidence>
<evidence type="ECO:0000313" key="7">
    <source>
        <dbReference type="Proteomes" id="UP000435112"/>
    </source>
</evidence>
<reference evidence="5 7" key="1">
    <citation type="submission" date="2018-09" db="EMBL/GenBank/DDBJ databases">
        <title>Genomic investigation of the strawberry pathogen Phytophthora fragariae indicates pathogenicity is determined by transcriptional variation in three key races.</title>
        <authorList>
            <person name="Adams T.M."/>
            <person name="Armitage A.D."/>
            <person name="Sobczyk M.K."/>
            <person name="Bates H.J."/>
            <person name="Dunwell J.M."/>
            <person name="Nellist C.F."/>
            <person name="Harrison R.J."/>
        </authorList>
    </citation>
    <scope>NUCLEOTIDE SEQUENCE [LARGE SCALE GENOMIC DNA]</scope>
    <source>
        <strain evidence="3 5">SCRP249</strain>
        <strain evidence="2 7">SCRP324</strain>
        <strain evidence="4 6">SCRP333</strain>
    </source>
</reference>
<gene>
    <name evidence="3" type="ORF">PR001_g11464</name>
    <name evidence="2" type="ORF">PR002_g11585</name>
    <name evidence="4" type="ORF">PR003_g12212</name>
</gene>
<dbReference type="Proteomes" id="UP000435112">
    <property type="component" value="Unassembled WGS sequence"/>
</dbReference>
<evidence type="ECO:0000313" key="4">
    <source>
        <dbReference type="EMBL" id="KAE9337008.1"/>
    </source>
</evidence>
<evidence type="ECO:0000313" key="2">
    <source>
        <dbReference type="EMBL" id="KAE9023923.1"/>
    </source>
</evidence>
<dbReference type="OrthoDB" id="106680at2759"/>
<feature type="region of interest" description="Disordered" evidence="1">
    <location>
        <begin position="206"/>
        <end position="228"/>
    </location>
</feature>
<evidence type="ECO:0000313" key="6">
    <source>
        <dbReference type="Proteomes" id="UP000434957"/>
    </source>
</evidence>
<comment type="caution">
    <text evidence="3">The sequence shown here is derived from an EMBL/GenBank/DDBJ whole genome shotgun (WGS) entry which is preliminary data.</text>
</comment>
<dbReference type="EMBL" id="QXFU01000699">
    <property type="protein sequence ID" value="KAE9023923.1"/>
    <property type="molecule type" value="Genomic_DNA"/>
</dbReference>
<organism evidence="3 5">
    <name type="scientific">Phytophthora rubi</name>
    <dbReference type="NCBI Taxonomy" id="129364"/>
    <lineage>
        <taxon>Eukaryota</taxon>
        <taxon>Sar</taxon>
        <taxon>Stramenopiles</taxon>
        <taxon>Oomycota</taxon>
        <taxon>Peronosporomycetes</taxon>
        <taxon>Peronosporales</taxon>
        <taxon>Peronosporaceae</taxon>
        <taxon>Phytophthora</taxon>
    </lineage>
</organism>
<sequence>MCTRIGVSHYKNRRKADMLLLIEQKKINSAAYGDIMTKKRATHRISQQQHIQCRFRLINIIFSDQFAGLFDLLGSARPRQDLDAAVSAEKTFWEDVAKAFADAFVLEYGQLSFQDVHLALDNCDIDPSAIVPLNAASLMAMWKKLKSDYAIPADKFNRSGHHNPDFFDYCDGRRDLLYLSLSLNQKPELTDAVEQPLPSEVFYESAHLEEGQSERAQSAATTKNGDSTAKRQRFEIADAIRELAQARVQANAASEMNAKLQGWFVVCDRLRDLQRQARSETDGDIEQELKAEIELLKKKRDKLEIYI</sequence>